<keyword evidence="4 9" id="KW-1133">Transmembrane helix</keyword>
<feature type="transmembrane region" description="Helical" evidence="9">
    <location>
        <begin position="386"/>
        <end position="406"/>
    </location>
</feature>
<evidence type="ECO:0000256" key="3">
    <source>
        <dbReference type="ARBA" id="ARBA00022692"/>
    </source>
</evidence>
<evidence type="ECO:0000256" key="4">
    <source>
        <dbReference type="ARBA" id="ARBA00022989"/>
    </source>
</evidence>
<evidence type="ECO:0000256" key="1">
    <source>
        <dbReference type="ARBA" id="ARBA00004141"/>
    </source>
</evidence>
<feature type="transmembrane region" description="Helical" evidence="9">
    <location>
        <begin position="62"/>
        <end position="79"/>
    </location>
</feature>
<feature type="transmembrane region" description="Helical" evidence="9">
    <location>
        <begin position="257"/>
        <end position="276"/>
    </location>
</feature>
<accession>A0A8S1N8F2</accession>
<keyword evidence="3 9" id="KW-0812">Transmembrane</keyword>
<proteinExistence type="predicted"/>
<feature type="transmembrane region" description="Helical" evidence="9">
    <location>
        <begin position="288"/>
        <end position="307"/>
    </location>
</feature>
<keyword evidence="8" id="KW-0739">Sodium transport</keyword>
<dbReference type="AlphaFoldDB" id="A0A8S1N8F2"/>
<keyword evidence="5" id="KW-0915">Sodium</keyword>
<feature type="transmembrane region" description="Helical" evidence="9">
    <location>
        <begin position="30"/>
        <end position="50"/>
    </location>
</feature>
<evidence type="ECO:0000256" key="9">
    <source>
        <dbReference type="SAM" id="Phobius"/>
    </source>
</evidence>
<dbReference type="GO" id="GO:0015386">
    <property type="term" value="F:potassium:proton antiporter activity"/>
    <property type="evidence" value="ECO:0007669"/>
    <property type="project" value="TreeGrafter"/>
</dbReference>
<dbReference type="EMBL" id="CAJJDN010000049">
    <property type="protein sequence ID" value="CAD8086281.1"/>
    <property type="molecule type" value="Genomic_DNA"/>
</dbReference>
<feature type="domain" description="Cation/H+ exchanger transmembrane" evidence="10">
    <location>
        <begin position="13"/>
        <end position="405"/>
    </location>
</feature>
<keyword evidence="12" id="KW-1185">Reference proteome</keyword>
<comment type="subcellular location">
    <subcellularLocation>
        <location evidence="1">Membrane</location>
        <topology evidence="1">Multi-pass membrane protein</topology>
    </subcellularLocation>
</comment>
<keyword evidence="6" id="KW-0406">Ion transport</keyword>
<dbReference type="GO" id="GO:0015385">
    <property type="term" value="F:sodium:proton antiporter activity"/>
    <property type="evidence" value="ECO:0007669"/>
    <property type="project" value="InterPro"/>
</dbReference>
<keyword evidence="2" id="KW-0813">Transport</keyword>
<protein>
    <recommendedName>
        <fullName evidence="10">Cation/H+ exchanger transmembrane domain-containing protein</fullName>
    </recommendedName>
</protein>
<evidence type="ECO:0000256" key="8">
    <source>
        <dbReference type="ARBA" id="ARBA00023201"/>
    </source>
</evidence>
<dbReference type="GO" id="GO:0051453">
    <property type="term" value="P:regulation of intracellular pH"/>
    <property type="evidence" value="ECO:0007669"/>
    <property type="project" value="TreeGrafter"/>
</dbReference>
<dbReference type="Pfam" id="PF00999">
    <property type="entry name" value="Na_H_Exchanger"/>
    <property type="match status" value="1"/>
</dbReference>
<dbReference type="PANTHER" id="PTHR10110">
    <property type="entry name" value="SODIUM/HYDROGEN EXCHANGER"/>
    <property type="match status" value="1"/>
</dbReference>
<feature type="transmembrane region" description="Helical" evidence="9">
    <location>
        <begin position="91"/>
        <end position="113"/>
    </location>
</feature>
<sequence length="490" mass="55107">MFQVEALIVVIILVCYILTAHLIAVKRIKFLHESVVAILMGIFAALFIKYIFNEDVHFDTELFFNFLLPPIIFAAGYNMHRNHFFDNFWLISYHGIICTILTFVILSAFALFMNETSLVQQKMGQDEILLLTATLCATDTVAALTLIKETEYPILNSVLFGEGIFNDAVSILIFRSVKKYLSEDGGFSNLSMNISIHLCVDFIYLLMMSLLVGVIIGALSSLLFKYCDSLLNHPVKETSLILLLGYASYLVSESLHLSGILSLFCCGIIMAVYTYPNISLQAQHGTQLAFDTIGYLVEAFVFAYLGITTLQVDYEQIPWGFSLLLLLSVILARLVTVFILPCCYFLMNKQFKLNTQELFVVWYSGLIRGVIAFALCITIKTANSEIIQGCVLVIVLITTIFGSILLDSFVGLIGMKRADPELNQIQEFMLSQSSETDSSVSYYKTIGEQKQQQKNLSKKGLWGGIEQNFVRPIFQKPKTNQISEISMHTM</sequence>
<dbReference type="PANTHER" id="PTHR10110:SF187">
    <property type="entry name" value="SODIUM_HYDROGEN EXCHANGER"/>
    <property type="match status" value="1"/>
</dbReference>
<dbReference type="OrthoDB" id="196264at2759"/>
<evidence type="ECO:0000313" key="12">
    <source>
        <dbReference type="Proteomes" id="UP000692954"/>
    </source>
</evidence>
<feature type="transmembrane region" description="Helical" evidence="9">
    <location>
        <begin position="359"/>
        <end position="380"/>
    </location>
</feature>
<feature type="transmembrane region" description="Helical" evidence="9">
    <location>
        <begin position="128"/>
        <end position="147"/>
    </location>
</feature>
<organism evidence="11 12">
    <name type="scientific">Paramecium sonneborni</name>
    <dbReference type="NCBI Taxonomy" id="65129"/>
    <lineage>
        <taxon>Eukaryota</taxon>
        <taxon>Sar</taxon>
        <taxon>Alveolata</taxon>
        <taxon>Ciliophora</taxon>
        <taxon>Intramacronucleata</taxon>
        <taxon>Oligohymenophorea</taxon>
        <taxon>Peniculida</taxon>
        <taxon>Parameciidae</taxon>
        <taxon>Paramecium</taxon>
    </lineage>
</organism>
<keyword evidence="7 9" id="KW-0472">Membrane</keyword>
<feature type="transmembrane region" description="Helical" evidence="9">
    <location>
        <begin position="319"/>
        <end position="347"/>
    </location>
</feature>
<dbReference type="GO" id="GO:0005886">
    <property type="term" value="C:plasma membrane"/>
    <property type="evidence" value="ECO:0007669"/>
    <property type="project" value="TreeGrafter"/>
</dbReference>
<dbReference type="InterPro" id="IPR018422">
    <property type="entry name" value="Cation/H_exchanger_CPA1"/>
</dbReference>
<dbReference type="Proteomes" id="UP000692954">
    <property type="component" value="Unassembled WGS sequence"/>
</dbReference>
<reference evidence="11" key="1">
    <citation type="submission" date="2021-01" db="EMBL/GenBank/DDBJ databases">
        <authorList>
            <consortium name="Genoscope - CEA"/>
            <person name="William W."/>
        </authorList>
    </citation>
    <scope>NUCLEOTIDE SEQUENCE</scope>
</reference>
<evidence type="ECO:0000256" key="7">
    <source>
        <dbReference type="ARBA" id="ARBA00023136"/>
    </source>
</evidence>
<feature type="transmembrane region" description="Helical" evidence="9">
    <location>
        <begin position="194"/>
        <end position="223"/>
    </location>
</feature>
<gene>
    <name evidence="11" type="ORF">PSON_ATCC_30995.1.T0490284</name>
</gene>
<evidence type="ECO:0000313" key="11">
    <source>
        <dbReference type="EMBL" id="CAD8086281.1"/>
    </source>
</evidence>
<comment type="caution">
    <text evidence="11">The sequence shown here is derived from an EMBL/GenBank/DDBJ whole genome shotgun (WGS) entry which is preliminary data.</text>
</comment>
<evidence type="ECO:0000256" key="6">
    <source>
        <dbReference type="ARBA" id="ARBA00023065"/>
    </source>
</evidence>
<name>A0A8S1N8F2_9CILI</name>
<evidence type="ECO:0000256" key="5">
    <source>
        <dbReference type="ARBA" id="ARBA00023053"/>
    </source>
</evidence>
<evidence type="ECO:0000259" key="10">
    <source>
        <dbReference type="Pfam" id="PF00999"/>
    </source>
</evidence>
<feature type="transmembrane region" description="Helical" evidence="9">
    <location>
        <begin position="6"/>
        <end position="23"/>
    </location>
</feature>
<dbReference type="InterPro" id="IPR006153">
    <property type="entry name" value="Cation/H_exchanger_TM"/>
</dbReference>
<evidence type="ECO:0000256" key="2">
    <source>
        <dbReference type="ARBA" id="ARBA00022448"/>
    </source>
</evidence>
<dbReference type="GO" id="GO:0098719">
    <property type="term" value="P:sodium ion import across plasma membrane"/>
    <property type="evidence" value="ECO:0007669"/>
    <property type="project" value="TreeGrafter"/>
</dbReference>